<gene>
    <name evidence="2" type="ORF">H0185_01880</name>
</gene>
<evidence type="ECO:0008006" key="4">
    <source>
        <dbReference type="Google" id="ProtNLM"/>
    </source>
</evidence>
<feature type="transmembrane region" description="Helical" evidence="1">
    <location>
        <begin position="220"/>
        <end position="242"/>
    </location>
</feature>
<protein>
    <recommendedName>
        <fullName evidence="4">ABC transporter permease</fullName>
    </recommendedName>
</protein>
<evidence type="ECO:0000256" key="1">
    <source>
        <dbReference type="SAM" id="Phobius"/>
    </source>
</evidence>
<proteinExistence type="predicted"/>
<keyword evidence="1" id="KW-1133">Transmembrane helix</keyword>
<dbReference type="RefSeq" id="WP_221870647.1">
    <property type="nucleotide sequence ID" value="NZ_JACWFH010000005.1"/>
</dbReference>
<dbReference type="EMBL" id="JACWFH010000005">
    <property type="protein sequence ID" value="MBY0095569.1"/>
    <property type="molecule type" value="Genomic_DNA"/>
</dbReference>
<accession>A0ABS7K005</accession>
<feature type="transmembrane region" description="Helical" evidence="1">
    <location>
        <begin position="67"/>
        <end position="85"/>
    </location>
</feature>
<keyword evidence="1" id="KW-0812">Transmembrane</keyword>
<feature type="transmembrane region" description="Helical" evidence="1">
    <location>
        <begin position="106"/>
        <end position="130"/>
    </location>
</feature>
<keyword evidence="1" id="KW-0472">Membrane</keyword>
<dbReference type="Proteomes" id="UP000769780">
    <property type="component" value="Unassembled WGS sequence"/>
</dbReference>
<feature type="transmembrane region" description="Helical" evidence="1">
    <location>
        <begin position="28"/>
        <end position="47"/>
    </location>
</feature>
<reference evidence="2 3" key="1">
    <citation type="submission" date="2020-07" db="EMBL/GenBank/DDBJ databases">
        <title>Fungal Genomes of the International Space Station.</title>
        <authorList>
            <person name="Seuylemezian A."/>
            <person name="Singh N.K."/>
            <person name="Wood J."/>
            <person name="Venkateswaran K."/>
        </authorList>
    </citation>
    <scope>NUCLEOTIDE SEQUENCE [LARGE SCALE GENOMIC DNA]</scope>
    <source>
        <strain evidence="2 3">PL-B2</strain>
    </source>
</reference>
<sequence length="249" mass="27671">MMSLTTTSLVETVKNQYFYKLKANIDSFSSLVGIQSLAMLFSLGGVGSSGFSGGDISVNIKYYSSDMIFVFTMIWAFITAITITTKPYRNYDFTFVTNRLSSSLANVLFLGSAGLLGAITSVLSGNLLQIISALFMDEQLYHLSGGSSHYILGILTTFFYLFLISSIGYFIGTLVQISKVFVVIIPVLFIGTLFFQAFSLKEKEPFFWNMIQFYTTETTVSLFILKAVLTTVAFFTLATSVLNRLEVKR</sequence>
<keyword evidence="3" id="KW-1185">Reference proteome</keyword>
<name>A0ABS7K005_9BACI</name>
<evidence type="ECO:0000313" key="3">
    <source>
        <dbReference type="Proteomes" id="UP000769780"/>
    </source>
</evidence>
<feature type="transmembrane region" description="Helical" evidence="1">
    <location>
        <begin position="180"/>
        <end position="200"/>
    </location>
</feature>
<feature type="transmembrane region" description="Helical" evidence="1">
    <location>
        <begin position="150"/>
        <end position="171"/>
    </location>
</feature>
<evidence type="ECO:0000313" key="2">
    <source>
        <dbReference type="EMBL" id="MBY0095569.1"/>
    </source>
</evidence>
<organism evidence="2 3">
    <name type="scientific">Mesobacillus maritimus</name>
    <dbReference type="NCBI Taxonomy" id="1643336"/>
    <lineage>
        <taxon>Bacteria</taxon>
        <taxon>Bacillati</taxon>
        <taxon>Bacillota</taxon>
        <taxon>Bacilli</taxon>
        <taxon>Bacillales</taxon>
        <taxon>Bacillaceae</taxon>
        <taxon>Mesobacillus</taxon>
    </lineage>
</organism>
<comment type="caution">
    <text evidence="2">The sequence shown here is derived from an EMBL/GenBank/DDBJ whole genome shotgun (WGS) entry which is preliminary data.</text>
</comment>